<organism evidence="15 16">
    <name type="scientific">Leptotrombidium deliense</name>
    <dbReference type="NCBI Taxonomy" id="299467"/>
    <lineage>
        <taxon>Eukaryota</taxon>
        <taxon>Metazoa</taxon>
        <taxon>Ecdysozoa</taxon>
        <taxon>Arthropoda</taxon>
        <taxon>Chelicerata</taxon>
        <taxon>Arachnida</taxon>
        <taxon>Acari</taxon>
        <taxon>Acariformes</taxon>
        <taxon>Trombidiformes</taxon>
        <taxon>Prostigmata</taxon>
        <taxon>Anystina</taxon>
        <taxon>Parasitengona</taxon>
        <taxon>Trombiculoidea</taxon>
        <taxon>Trombiculidae</taxon>
        <taxon>Leptotrombidium</taxon>
    </lineage>
</organism>
<reference evidence="15 16" key="1">
    <citation type="journal article" date="2018" name="Gigascience">
        <title>Genomes of trombidid mites reveal novel predicted allergens and laterally-transferred genes associated with secondary metabolism.</title>
        <authorList>
            <person name="Dong X."/>
            <person name="Chaisiri K."/>
            <person name="Xia D."/>
            <person name="Armstrong S.D."/>
            <person name="Fang Y."/>
            <person name="Donnelly M.J."/>
            <person name="Kadowaki T."/>
            <person name="McGarry J.W."/>
            <person name="Darby A.C."/>
            <person name="Makepeace B.L."/>
        </authorList>
    </citation>
    <scope>NUCLEOTIDE SEQUENCE [LARGE SCALE GENOMIC DNA]</scope>
    <source>
        <strain evidence="15">UoL-UT</strain>
    </source>
</reference>
<keyword evidence="6" id="KW-0479">Metal-binding</keyword>
<dbReference type="SMART" id="SM00184">
    <property type="entry name" value="RING"/>
    <property type="match status" value="1"/>
</dbReference>
<dbReference type="PANTHER" id="PTHR10131:SF157">
    <property type="entry name" value="RECEPTOR-ASSOCIATED FACTOR, PUTATIVE-RELATED"/>
    <property type="match status" value="1"/>
</dbReference>
<comment type="catalytic activity">
    <reaction evidence="1">
        <text>S-ubiquitinyl-[E2 ubiquitin-conjugating enzyme]-L-cysteine + [acceptor protein]-L-lysine = [E2 ubiquitin-conjugating enzyme]-L-cysteine + N(6)-ubiquitinyl-[acceptor protein]-L-lysine.</text>
        <dbReference type="EC" id="2.3.2.27"/>
    </reaction>
</comment>
<evidence type="ECO:0000256" key="11">
    <source>
        <dbReference type="ARBA" id="ARBA00031762"/>
    </source>
</evidence>
<dbReference type="GO" id="GO:0043122">
    <property type="term" value="P:regulation of canonical NF-kappaB signal transduction"/>
    <property type="evidence" value="ECO:0007669"/>
    <property type="project" value="TreeGrafter"/>
</dbReference>
<evidence type="ECO:0000256" key="7">
    <source>
        <dbReference type="ARBA" id="ARBA00022771"/>
    </source>
</evidence>
<dbReference type="UniPathway" id="UPA00143"/>
<keyword evidence="16" id="KW-1185">Reference proteome</keyword>
<keyword evidence="8" id="KW-0833">Ubl conjugation pathway</keyword>
<keyword evidence="9" id="KW-0862">Zinc</keyword>
<dbReference type="InterPro" id="IPR018957">
    <property type="entry name" value="Znf_C3HC4_RING-type"/>
</dbReference>
<evidence type="ECO:0000313" key="15">
    <source>
        <dbReference type="EMBL" id="RWS23136.1"/>
    </source>
</evidence>
<evidence type="ECO:0000256" key="10">
    <source>
        <dbReference type="ARBA" id="ARBA00030556"/>
    </source>
</evidence>
<feature type="domain" description="RING-type" evidence="14">
    <location>
        <begin position="18"/>
        <end position="57"/>
    </location>
</feature>
<dbReference type="STRING" id="299467.A0A443S6G8"/>
<dbReference type="GO" id="GO:0008270">
    <property type="term" value="F:zinc ion binding"/>
    <property type="evidence" value="ECO:0007669"/>
    <property type="project" value="UniProtKB-KW"/>
</dbReference>
<accession>A0A443S6G8</accession>
<dbReference type="Pfam" id="PF08941">
    <property type="entry name" value="USP8_interact"/>
    <property type="match status" value="1"/>
</dbReference>
<dbReference type="VEuPathDB" id="VectorBase:LDEU008905"/>
<evidence type="ECO:0000256" key="4">
    <source>
        <dbReference type="ARBA" id="ARBA00015711"/>
    </source>
</evidence>
<dbReference type="SUPFAM" id="SSF160088">
    <property type="entry name" value="NRDP1 C-terminal domain-like"/>
    <property type="match status" value="1"/>
</dbReference>
<dbReference type="SUPFAM" id="SSF57850">
    <property type="entry name" value="RING/U-box"/>
    <property type="match status" value="1"/>
</dbReference>
<evidence type="ECO:0000256" key="8">
    <source>
        <dbReference type="ARBA" id="ARBA00022786"/>
    </source>
</evidence>
<dbReference type="GO" id="GO:0061630">
    <property type="term" value="F:ubiquitin protein ligase activity"/>
    <property type="evidence" value="ECO:0007669"/>
    <property type="project" value="UniProtKB-EC"/>
</dbReference>
<dbReference type="InterPro" id="IPR017907">
    <property type="entry name" value="Znf_RING_CS"/>
</dbReference>
<dbReference type="InterPro" id="IPR001841">
    <property type="entry name" value="Znf_RING"/>
</dbReference>
<evidence type="ECO:0000256" key="2">
    <source>
        <dbReference type="ARBA" id="ARBA00004906"/>
    </source>
</evidence>
<sequence length="309" mass="34982">MGFDLGRFRGDVDDELICAICSGVLQEPLQAPGCEHSFCSFCIKQWLLRQMNCPVDRQPLTTTQLKAVPRILRNLLSRLNIECDNAVFGCTAVVKLDCLTSHCLECSYNPKKPVTCELGCGLIIPKDELKDHNCVRDLRSLVEKQQEQISKLQQQFSDLKLEVNMLKDCARAMRSSNEGNVPAIVEHFEQDEVVRWAHTLPTARVTRWGGMISTPDANLQEGVRKALIDSGCPPHIVTELMENSHERRWPLGLSTLEIRQMNRRVYDNYVCRKISSRQAVVVMSCDNTHMSEDMILDPGLVMIFAHGIE</sequence>
<dbReference type="PROSITE" id="PS00518">
    <property type="entry name" value="ZF_RING_1"/>
    <property type="match status" value="1"/>
</dbReference>
<dbReference type="GO" id="GO:0016567">
    <property type="term" value="P:protein ubiquitination"/>
    <property type="evidence" value="ECO:0007669"/>
    <property type="project" value="UniProtKB-UniPathway"/>
</dbReference>
<comment type="caution">
    <text evidence="15">The sequence shown here is derived from an EMBL/GenBank/DDBJ whole genome shotgun (WGS) entry which is preliminary data.</text>
</comment>
<dbReference type="InterPro" id="IPR037255">
    <property type="entry name" value="NRDP1_C"/>
</dbReference>
<name>A0A443S6G8_9ACAR</name>
<dbReference type="OrthoDB" id="1630758at2759"/>
<evidence type="ECO:0000256" key="1">
    <source>
        <dbReference type="ARBA" id="ARBA00000900"/>
    </source>
</evidence>
<dbReference type="InterPro" id="IPR013083">
    <property type="entry name" value="Znf_RING/FYVE/PHD"/>
</dbReference>
<keyword evidence="7 12" id="KW-0863">Zinc-finger</keyword>
<dbReference type="EC" id="2.3.2.27" evidence="3"/>
<keyword evidence="13" id="KW-0175">Coiled coil</keyword>
<keyword evidence="5" id="KW-0808">Transferase</keyword>
<evidence type="ECO:0000313" key="16">
    <source>
        <dbReference type="Proteomes" id="UP000288716"/>
    </source>
</evidence>
<evidence type="ECO:0000256" key="3">
    <source>
        <dbReference type="ARBA" id="ARBA00012483"/>
    </source>
</evidence>
<evidence type="ECO:0000256" key="13">
    <source>
        <dbReference type="SAM" id="Coils"/>
    </source>
</evidence>
<protein>
    <recommendedName>
        <fullName evidence="4">E3 ubiquitin-protein ligase NRDP1</fullName>
        <ecNumber evidence="3">2.3.2.27</ecNumber>
    </recommendedName>
    <alternativeName>
        <fullName evidence="10">RING finger protein 41</fullName>
    </alternativeName>
    <alternativeName>
        <fullName evidence="11">RING-type E3 ubiquitin transferase NRDP1</fullName>
    </alternativeName>
</protein>
<dbReference type="PANTHER" id="PTHR10131">
    <property type="entry name" value="TNF RECEPTOR ASSOCIATED FACTOR"/>
    <property type="match status" value="1"/>
</dbReference>
<proteinExistence type="predicted"/>
<evidence type="ECO:0000259" key="14">
    <source>
        <dbReference type="PROSITE" id="PS50089"/>
    </source>
</evidence>
<dbReference type="AlphaFoldDB" id="A0A443S6G8"/>
<dbReference type="InterPro" id="IPR015036">
    <property type="entry name" value="NRDP1"/>
</dbReference>
<comment type="pathway">
    <text evidence="2">Protein modification; protein ubiquitination.</text>
</comment>
<evidence type="ECO:0000256" key="12">
    <source>
        <dbReference type="PROSITE-ProRule" id="PRU00175"/>
    </source>
</evidence>
<dbReference type="PROSITE" id="PS50089">
    <property type="entry name" value="ZF_RING_2"/>
    <property type="match status" value="1"/>
</dbReference>
<feature type="coiled-coil region" evidence="13">
    <location>
        <begin position="135"/>
        <end position="162"/>
    </location>
</feature>
<evidence type="ECO:0000256" key="9">
    <source>
        <dbReference type="ARBA" id="ARBA00022833"/>
    </source>
</evidence>
<dbReference type="EMBL" id="NCKV01007048">
    <property type="protein sequence ID" value="RWS23136.1"/>
    <property type="molecule type" value="Genomic_DNA"/>
</dbReference>
<dbReference type="Pfam" id="PF00097">
    <property type="entry name" value="zf-C3HC4"/>
    <property type="match status" value="1"/>
</dbReference>
<dbReference type="Gene3D" id="3.30.40.10">
    <property type="entry name" value="Zinc/RING finger domain, C3HC4 (zinc finger)"/>
    <property type="match status" value="2"/>
</dbReference>
<evidence type="ECO:0000256" key="5">
    <source>
        <dbReference type="ARBA" id="ARBA00022679"/>
    </source>
</evidence>
<evidence type="ECO:0000256" key="6">
    <source>
        <dbReference type="ARBA" id="ARBA00022723"/>
    </source>
</evidence>
<gene>
    <name evidence="15" type="ORF">B4U80_00318</name>
</gene>
<dbReference type="SUPFAM" id="SSF49599">
    <property type="entry name" value="TRAF domain-like"/>
    <property type="match status" value="1"/>
</dbReference>
<dbReference type="Proteomes" id="UP000288716">
    <property type="component" value="Unassembled WGS sequence"/>
</dbReference>